<keyword evidence="2" id="KW-1185">Reference proteome</keyword>
<organism evidence="1 2">
    <name type="scientific">Cymbomonas tetramitiformis</name>
    <dbReference type="NCBI Taxonomy" id="36881"/>
    <lineage>
        <taxon>Eukaryota</taxon>
        <taxon>Viridiplantae</taxon>
        <taxon>Chlorophyta</taxon>
        <taxon>Pyramimonadophyceae</taxon>
        <taxon>Pyramimonadales</taxon>
        <taxon>Pyramimonadaceae</taxon>
        <taxon>Cymbomonas</taxon>
    </lineage>
</organism>
<proteinExistence type="predicted"/>
<dbReference type="AlphaFoldDB" id="A0AAE0LIU5"/>
<protein>
    <submittedName>
        <fullName evidence="1">Uncharacterized protein</fullName>
    </submittedName>
</protein>
<reference evidence="1 2" key="1">
    <citation type="journal article" date="2015" name="Genome Biol. Evol.">
        <title>Comparative Genomics of a Bacterivorous Green Alga Reveals Evolutionary Causalities and Consequences of Phago-Mixotrophic Mode of Nutrition.</title>
        <authorList>
            <person name="Burns J.A."/>
            <person name="Paasch A."/>
            <person name="Narechania A."/>
            <person name="Kim E."/>
        </authorList>
    </citation>
    <scope>NUCLEOTIDE SEQUENCE [LARGE SCALE GENOMIC DNA]</scope>
    <source>
        <strain evidence="1 2">PLY_AMNH</strain>
    </source>
</reference>
<accession>A0AAE0LIU5</accession>
<dbReference type="Proteomes" id="UP001190700">
    <property type="component" value="Unassembled WGS sequence"/>
</dbReference>
<comment type="caution">
    <text evidence="1">The sequence shown here is derived from an EMBL/GenBank/DDBJ whole genome shotgun (WGS) entry which is preliminary data.</text>
</comment>
<name>A0AAE0LIU5_9CHLO</name>
<dbReference type="EMBL" id="LGRX02001127">
    <property type="protein sequence ID" value="KAK3286787.1"/>
    <property type="molecule type" value="Genomic_DNA"/>
</dbReference>
<evidence type="ECO:0000313" key="1">
    <source>
        <dbReference type="EMBL" id="KAK3286787.1"/>
    </source>
</evidence>
<gene>
    <name evidence="1" type="ORF">CYMTET_5670</name>
</gene>
<sequence>MEPADLTQLTADPDIQEILQEILSPTAFLTRVWLWAAPFTIPPVEEEEPFRLPITLPIGILHFTIPPAGPAVQVFLLPITLPAA</sequence>
<evidence type="ECO:0000313" key="2">
    <source>
        <dbReference type="Proteomes" id="UP001190700"/>
    </source>
</evidence>